<dbReference type="InterPro" id="IPR011006">
    <property type="entry name" value="CheY-like_superfamily"/>
</dbReference>
<proteinExistence type="predicted"/>
<dbReference type="SUPFAM" id="SSF55785">
    <property type="entry name" value="PYP-like sensor domain (PAS domain)"/>
    <property type="match status" value="2"/>
</dbReference>
<dbReference type="RefSeq" id="WP_256422515.1">
    <property type="nucleotide sequence ID" value="NZ_JANHDI010000013.1"/>
</dbReference>
<dbReference type="EMBL" id="JBHUDK010000004">
    <property type="protein sequence ID" value="MFD1598253.1"/>
    <property type="molecule type" value="Genomic_DNA"/>
</dbReference>
<dbReference type="Pfam" id="PF00072">
    <property type="entry name" value="Response_reg"/>
    <property type="match status" value="1"/>
</dbReference>
<protein>
    <submittedName>
        <fullName evidence="4">PAS domain S-box protein</fullName>
    </submittedName>
</protein>
<name>A0ABD6CJR2_9EURY</name>
<dbReference type="CDD" id="cd00156">
    <property type="entry name" value="REC"/>
    <property type="match status" value="1"/>
</dbReference>
<sequence length="386" mass="43454">MTVREGASLNHLDIVARGAAITVLHVDDDAAFVDLAATFLERESSSIRVLTETTVEEGRAALDEHDVDCVVSDYDMPGQNGLEFLEIVRERDPELPFVLFTGKGSEEIASEAISAGVTEYLQKERGTDQYAVLANRIEQAVKRRRAEEEVYRGFLAIESAREGIGIIGEDGTYRYVNRSYAEVYDRDPMELVGDHWEKLYPEEETERFHDEILPALERRGTWVGESVGVTKHGERVPERLALTEMDDGGHVCIVRDISDRKARERELRREQQFLRTVLDALGDLFYVFDEDLNFLRWNDRVEEATGYSGDELEELSPLALFDDDAPRVADAIETAISDRRQVTVTAELSPKNGESREYEFTGSPIEDDGELLGICGIGREATDDGH</sequence>
<dbReference type="Gene3D" id="3.30.450.20">
    <property type="entry name" value="PAS domain"/>
    <property type="match status" value="2"/>
</dbReference>
<dbReference type="PROSITE" id="PS50110">
    <property type="entry name" value="RESPONSE_REGULATORY"/>
    <property type="match status" value="1"/>
</dbReference>
<evidence type="ECO:0000256" key="1">
    <source>
        <dbReference type="PROSITE-ProRule" id="PRU00169"/>
    </source>
</evidence>
<dbReference type="AlphaFoldDB" id="A0ABD6CJR2"/>
<dbReference type="InterPro" id="IPR001789">
    <property type="entry name" value="Sig_transdc_resp-reg_receiver"/>
</dbReference>
<dbReference type="InterPro" id="IPR035965">
    <property type="entry name" value="PAS-like_dom_sf"/>
</dbReference>
<dbReference type="PANTHER" id="PTHR44757:SF2">
    <property type="entry name" value="BIOFILM ARCHITECTURE MAINTENANCE PROTEIN MBAA"/>
    <property type="match status" value="1"/>
</dbReference>
<dbReference type="PROSITE" id="PS50112">
    <property type="entry name" value="PAS"/>
    <property type="match status" value="2"/>
</dbReference>
<organism evidence="4 5">
    <name type="scientific">Halobellus rarus</name>
    <dbReference type="NCBI Taxonomy" id="1126237"/>
    <lineage>
        <taxon>Archaea</taxon>
        <taxon>Methanobacteriati</taxon>
        <taxon>Methanobacteriota</taxon>
        <taxon>Stenosarchaea group</taxon>
        <taxon>Halobacteria</taxon>
        <taxon>Halobacteriales</taxon>
        <taxon>Haloferacaceae</taxon>
        <taxon>Halobellus</taxon>
    </lineage>
</organism>
<evidence type="ECO:0000313" key="4">
    <source>
        <dbReference type="EMBL" id="MFD1598253.1"/>
    </source>
</evidence>
<dbReference type="SMART" id="SM00448">
    <property type="entry name" value="REC"/>
    <property type="match status" value="1"/>
</dbReference>
<feature type="domain" description="PAS" evidence="3">
    <location>
        <begin position="270"/>
        <end position="339"/>
    </location>
</feature>
<dbReference type="Gene3D" id="3.40.50.2300">
    <property type="match status" value="1"/>
</dbReference>
<evidence type="ECO:0000259" key="3">
    <source>
        <dbReference type="PROSITE" id="PS50112"/>
    </source>
</evidence>
<keyword evidence="5" id="KW-1185">Reference proteome</keyword>
<dbReference type="PANTHER" id="PTHR44757">
    <property type="entry name" value="DIGUANYLATE CYCLASE DGCP"/>
    <property type="match status" value="1"/>
</dbReference>
<dbReference type="SUPFAM" id="SSF52172">
    <property type="entry name" value="CheY-like"/>
    <property type="match status" value="1"/>
</dbReference>
<keyword evidence="1" id="KW-0597">Phosphoprotein</keyword>
<dbReference type="Pfam" id="PF08448">
    <property type="entry name" value="PAS_4"/>
    <property type="match status" value="2"/>
</dbReference>
<comment type="caution">
    <text evidence="4">The sequence shown here is derived from an EMBL/GenBank/DDBJ whole genome shotgun (WGS) entry which is preliminary data.</text>
</comment>
<dbReference type="InterPro" id="IPR000014">
    <property type="entry name" value="PAS"/>
</dbReference>
<gene>
    <name evidence="4" type="ORF">ACFSBX_04700</name>
</gene>
<feature type="domain" description="Response regulatory" evidence="2">
    <location>
        <begin position="22"/>
        <end position="138"/>
    </location>
</feature>
<evidence type="ECO:0000259" key="2">
    <source>
        <dbReference type="PROSITE" id="PS50110"/>
    </source>
</evidence>
<feature type="domain" description="PAS" evidence="3">
    <location>
        <begin position="156"/>
        <end position="219"/>
    </location>
</feature>
<dbReference type="SMART" id="SM00091">
    <property type="entry name" value="PAS"/>
    <property type="match status" value="2"/>
</dbReference>
<dbReference type="InterPro" id="IPR052155">
    <property type="entry name" value="Biofilm_reg_signaling"/>
</dbReference>
<dbReference type="InterPro" id="IPR013656">
    <property type="entry name" value="PAS_4"/>
</dbReference>
<dbReference type="Proteomes" id="UP001597085">
    <property type="component" value="Unassembled WGS sequence"/>
</dbReference>
<dbReference type="NCBIfam" id="TIGR00229">
    <property type="entry name" value="sensory_box"/>
    <property type="match status" value="2"/>
</dbReference>
<dbReference type="CDD" id="cd00130">
    <property type="entry name" value="PAS"/>
    <property type="match status" value="2"/>
</dbReference>
<evidence type="ECO:0000313" key="5">
    <source>
        <dbReference type="Proteomes" id="UP001597085"/>
    </source>
</evidence>
<accession>A0ABD6CJR2</accession>
<reference evidence="4 5" key="1">
    <citation type="journal article" date="2019" name="Int. J. Syst. Evol. Microbiol.">
        <title>The Global Catalogue of Microorganisms (GCM) 10K type strain sequencing project: providing services to taxonomists for standard genome sequencing and annotation.</title>
        <authorList>
            <consortium name="The Broad Institute Genomics Platform"/>
            <consortium name="The Broad Institute Genome Sequencing Center for Infectious Disease"/>
            <person name="Wu L."/>
            <person name="Ma J."/>
        </authorList>
    </citation>
    <scope>NUCLEOTIDE SEQUENCE [LARGE SCALE GENOMIC DNA]</scope>
    <source>
        <strain evidence="4 5">CGMCC 1.12121</strain>
    </source>
</reference>
<feature type="modified residue" description="4-aspartylphosphate" evidence="1">
    <location>
        <position position="73"/>
    </location>
</feature>